<accession>A0A3S3UM65</accession>
<dbReference type="Proteomes" id="UP000287563">
    <property type="component" value="Unassembled WGS sequence"/>
</dbReference>
<proteinExistence type="predicted"/>
<sequence length="182" mass="20584">MFGATEQTPATLNLKAQELSTQQYTNSSIQQVEQVRLIINSLFTESVPIYSDYAKHIETNQVGGQVSSALMMKESDEERDTFIADLKANKNDDYNAYIAFINDTYMDSIYKRSLKVGAEIAVQTLAFNKIDQSALLGELDFSQLGTEKDKLTLTTEQISVLNDTVYSLYQEYQYNKAAELIR</sequence>
<dbReference type="AlphaFoldDB" id="A0A3S3UM65"/>
<evidence type="ECO:0000313" key="1">
    <source>
        <dbReference type="EMBL" id="RWX55645.1"/>
    </source>
</evidence>
<organism evidence="1 2">
    <name type="scientific">Photobacterium chitinilyticum</name>
    <dbReference type="NCBI Taxonomy" id="2485123"/>
    <lineage>
        <taxon>Bacteria</taxon>
        <taxon>Pseudomonadati</taxon>
        <taxon>Pseudomonadota</taxon>
        <taxon>Gammaproteobacteria</taxon>
        <taxon>Vibrionales</taxon>
        <taxon>Vibrionaceae</taxon>
        <taxon>Photobacterium</taxon>
    </lineage>
</organism>
<gene>
    <name evidence="1" type="ORF">EDI28_09845</name>
</gene>
<protein>
    <submittedName>
        <fullName evidence="1">Uncharacterized protein</fullName>
    </submittedName>
</protein>
<reference evidence="1 2" key="1">
    <citation type="submission" date="2018-11" db="EMBL/GenBank/DDBJ databases">
        <title>Photobacterium sp. BEI247 sp. nov., a marine bacterium isolated from Yongle Blue Hole in the South China Sea.</title>
        <authorList>
            <person name="Wang X."/>
        </authorList>
    </citation>
    <scope>NUCLEOTIDE SEQUENCE [LARGE SCALE GENOMIC DNA]</scope>
    <source>
        <strain evidence="2">BEI247</strain>
    </source>
</reference>
<keyword evidence="2" id="KW-1185">Reference proteome</keyword>
<evidence type="ECO:0000313" key="2">
    <source>
        <dbReference type="Proteomes" id="UP000287563"/>
    </source>
</evidence>
<name>A0A3S3UM65_9GAMM</name>
<comment type="caution">
    <text evidence="1">The sequence shown here is derived from an EMBL/GenBank/DDBJ whole genome shotgun (WGS) entry which is preliminary data.</text>
</comment>
<dbReference type="EMBL" id="RJLM01000003">
    <property type="protein sequence ID" value="RWX55645.1"/>
    <property type="molecule type" value="Genomic_DNA"/>
</dbReference>